<keyword evidence="4" id="KW-1185">Reference proteome</keyword>
<reference evidence="3 4" key="1">
    <citation type="journal article" date="2014" name="Int. J. Syst. Evol. Microbiol.">
        <title>Phylogenomics and the dynamic genome evolution of the genus Streptococcus.</title>
        <authorList>
            <consortium name="The Broad Institute Genome Sequencing Platform"/>
            <person name="Richards V.P."/>
            <person name="Palmer S.R."/>
            <person name="Pavinski Bitar P.D."/>
            <person name="Qin X."/>
            <person name="Weinstock G.M."/>
            <person name="Highlander S.K."/>
            <person name="Town C.D."/>
            <person name="Burne R.A."/>
            <person name="Stanhope M.J."/>
        </authorList>
    </citation>
    <scope>NUCLEOTIDE SEQUENCE [LARGE SCALE GENOMIC DNA]</scope>
    <source>
        <strain evidence="3 4">2285-97</strain>
    </source>
</reference>
<comment type="caution">
    <text evidence="3">The sequence shown here is derived from an EMBL/GenBank/DDBJ whole genome shotgun (WGS) entry which is preliminary data.</text>
</comment>
<dbReference type="GO" id="GO:0016787">
    <property type="term" value="F:hydrolase activity"/>
    <property type="evidence" value="ECO:0007669"/>
    <property type="project" value="UniProtKB-KW"/>
</dbReference>
<dbReference type="PANTHER" id="PTHR43283">
    <property type="entry name" value="BETA-LACTAMASE-RELATED"/>
    <property type="match status" value="1"/>
</dbReference>
<accession>G5KC76</accession>
<dbReference type="PANTHER" id="PTHR43283:SF11">
    <property type="entry name" value="BETA-LACTAMASE-RELATED DOMAIN-CONTAINING PROTEIN"/>
    <property type="match status" value="1"/>
</dbReference>
<evidence type="ECO:0000256" key="1">
    <source>
        <dbReference type="ARBA" id="ARBA00022801"/>
    </source>
</evidence>
<name>G5KC76_9STRE</name>
<proteinExistence type="predicted"/>
<dbReference type="Pfam" id="PF00144">
    <property type="entry name" value="Beta-lactamase"/>
    <property type="match status" value="1"/>
</dbReference>
<evidence type="ECO:0000313" key="4">
    <source>
        <dbReference type="Proteomes" id="UP000005388"/>
    </source>
</evidence>
<dbReference type="Gene3D" id="3.40.710.10">
    <property type="entry name" value="DD-peptidase/beta-lactamase superfamily"/>
    <property type="match status" value="1"/>
</dbReference>
<sequence>MKIDSFLSLINQQIEEKLYHGASIALFENNKWQEYYIGTIDGKSLVKENLIYDMASVSKVLGVGTIMAYLYDAKKISLDDFLHDYYSEFKGETVTLRQLLTHSSGLDPFIPNRDSLDQKQLIDALNYLKMRDSKDFQYTDVNFLLLGFMLESYYHKDLAQVFKDYIFDPLKMTHTQFGPVKEAVPTKKGDHSGFVHDPKARVLKEHSGSAGIFSTLKDLEYFCQHYLEAPFAEKLWQNMSFANKTRSIGWNLEGDWIDHTGYTGPFVMINRKKQKAVIFLTNRTYEYDDRPLWIAKRKILQEAIKEL</sequence>
<feature type="domain" description="Beta-lactamase-related" evidence="2">
    <location>
        <begin position="10"/>
        <end position="292"/>
    </location>
</feature>
<dbReference type="eggNOG" id="COG1680">
    <property type="taxonomic scope" value="Bacteria"/>
</dbReference>
<dbReference type="InterPro" id="IPR012338">
    <property type="entry name" value="Beta-lactam/transpept-like"/>
</dbReference>
<dbReference type="InterPro" id="IPR050789">
    <property type="entry name" value="Diverse_Enzym_Activities"/>
</dbReference>
<evidence type="ECO:0000259" key="2">
    <source>
        <dbReference type="Pfam" id="PF00144"/>
    </source>
</evidence>
<dbReference type="AlphaFoldDB" id="G5KC76"/>
<dbReference type="STRING" id="764291.STRUR_0390"/>
<gene>
    <name evidence="3" type="ORF">STRUR_0390</name>
</gene>
<dbReference type="Proteomes" id="UP000005388">
    <property type="component" value="Unassembled WGS sequence"/>
</dbReference>
<dbReference type="SUPFAM" id="SSF56601">
    <property type="entry name" value="beta-lactamase/transpeptidase-like"/>
    <property type="match status" value="1"/>
</dbReference>
<dbReference type="EMBL" id="AEUZ02000001">
    <property type="protein sequence ID" value="EHJ57349.1"/>
    <property type="molecule type" value="Genomic_DNA"/>
</dbReference>
<keyword evidence="1" id="KW-0378">Hydrolase</keyword>
<dbReference type="RefSeq" id="WP_006740063.1">
    <property type="nucleotide sequence ID" value="NZ_AEUZ02000001.1"/>
</dbReference>
<organism evidence="3 4">
    <name type="scientific">Streptococcus urinalis 2285-97</name>
    <dbReference type="NCBI Taxonomy" id="764291"/>
    <lineage>
        <taxon>Bacteria</taxon>
        <taxon>Bacillati</taxon>
        <taxon>Bacillota</taxon>
        <taxon>Bacilli</taxon>
        <taxon>Lactobacillales</taxon>
        <taxon>Streptococcaceae</taxon>
        <taxon>Streptococcus</taxon>
    </lineage>
</organism>
<evidence type="ECO:0000313" key="3">
    <source>
        <dbReference type="EMBL" id="EHJ57349.1"/>
    </source>
</evidence>
<protein>
    <submittedName>
        <fullName evidence="3">Beta-lactamase</fullName>
    </submittedName>
</protein>
<dbReference type="InterPro" id="IPR001466">
    <property type="entry name" value="Beta-lactam-related"/>
</dbReference>